<evidence type="ECO:0000256" key="5">
    <source>
        <dbReference type="ARBA" id="ARBA00022898"/>
    </source>
</evidence>
<dbReference type="Proteomes" id="UP001595729">
    <property type="component" value="Unassembled WGS sequence"/>
</dbReference>
<feature type="domain" description="Aminotransferase class V" evidence="9">
    <location>
        <begin position="2"/>
        <end position="365"/>
    </location>
</feature>
<evidence type="ECO:0000256" key="8">
    <source>
        <dbReference type="ARBA" id="ARBA00050776"/>
    </source>
</evidence>
<comment type="similarity">
    <text evidence="2">Belongs to the class-V pyridoxal-phosphate-dependent aminotransferase family. NifS/IscS subfamily.</text>
</comment>
<comment type="caution">
    <text evidence="10">The sequence shown here is derived from an EMBL/GenBank/DDBJ whole genome shotgun (WGS) entry which is preliminary data.</text>
</comment>
<dbReference type="InterPro" id="IPR016454">
    <property type="entry name" value="Cysteine_dSase"/>
</dbReference>
<dbReference type="Gene3D" id="3.40.640.10">
    <property type="entry name" value="Type I PLP-dependent aspartate aminotransferase-like (Major domain)"/>
    <property type="match status" value="1"/>
</dbReference>
<organism evidence="10 11">
    <name type="scientific">Hydrogenophaga luteola</name>
    <dbReference type="NCBI Taxonomy" id="1591122"/>
    <lineage>
        <taxon>Bacteria</taxon>
        <taxon>Pseudomonadati</taxon>
        <taxon>Pseudomonadota</taxon>
        <taxon>Betaproteobacteria</taxon>
        <taxon>Burkholderiales</taxon>
        <taxon>Comamonadaceae</taxon>
        <taxon>Hydrogenophaga</taxon>
    </lineage>
</organism>
<reference evidence="11" key="1">
    <citation type="journal article" date="2019" name="Int. J. Syst. Evol. Microbiol.">
        <title>The Global Catalogue of Microorganisms (GCM) 10K type strain sequencing project: providing services to taxonomists for standard genome sequencing and annotation.</title>
        <authorList>
            <consortium name="The Broad Institute Genomics Platform"/>
            <consortium name="The Broad Institute Genome Sequencing Center for Infectious Disease"/>
            <person name="Wu L."/>
            <person name="Ma J."/>
        </authorList>
    </citation>
    <scope>NUCLEOTIDE SEQUENCE [LARGE SCALE GENOMIC DNA]</scope>
    <source>
        <strain evidence="11">KCTC 42501</strain>
    </source>
</reference>
<proteinExistence type="inferred from homology"/>
<keyword evidence="4" id="KW-0479">Metal-binding</keyword>
<comment type="cofactor">
    <cofactor evidence="1">
        <name>pyridoxal 5'-phosphate</name>
        <dbReference type="ChEBI" id="CHEBI:597326"/>
    </cofactor>
</comment>
<comment type="catalytic activity">
    <reaction evidence="8">
        <text>(sulfur carrier)-H + L-cysteine = (sulfur carrier)-SH + L-alanine</text>
        <dbReference type="Rhea" id="RHEA:43892"/>
        <dbReference type="Rhea" id="RHEA-COMP:14737"/>
        <dbReference type="Rhea" id="RHEA-COMP:14739"/>
        <dbReference type="ChEBI" id="CHEBI:29917"/>
        <dbReference type="ChEBI" id="CHEBI:35235"/>
        <dbReference type="ChEBI" id="CHEBI:57972"/>
        <dbReference type="ChEBI" id="CHEBI:64428"/>
        <dbReference type="EC" id="2.8.1.7"/>
    </reaction>
</comment>
<evidence type="ECO:0000256" key="6">
    <source>
        <dbReference type="ARBA" id="ARBA00023004"/>
    </source>
</evidence>
<evidence type="ECO:0000256" key="2">
    <source>
        <dbReference type="ARBA" id="ARBA00006490"/>
    </source>
</evidence>
<evidence type="ECO:0000256" key="7">
    <source>
        <dbReference type="ARBA" id="ARBA00023014"/>
    </source>
</evidence>
<protein>
    <submittedName>
        <fullName evidence="10">Cysteine desulfurase family protein</fullName>
    </submittedName>
</protein>
<keyword evidence="7" id="KW-0411">Iron-sulfur</keyword>
<dbReference type="EMBL" id="JBHRXX010000003">
    <property type="protein sequence ID" value="MFC3683746.1"/>
    <property type="molecule type" value="Genomic_DNA"/>
</dbReference>
<gene>
    <name evidence="10" type="ORF">ACFOPI_09095</name>
</gene>
<evidence type="ECO:0000256" key="4">
    <source>
        <dbReference type="ARBA" id="ARBA00022723"/>
    </source>
</evidence>
<dbReference type="Gene3D" id="3.90.1150.10">
    <property type="entry name" value="Aspartate Aminotransferase, domain 1"/>
    <property type="match status" value="1"/>
</dbReference>
<dbReference type="SUPFAM" id="SSF53383">
    <property type="entry name" value="PLP-dependent transferases"/>
    <property type="match status" value="1"/>
</dbReference>
<dbReference type="PANTHER" id="PTHR11601:SF34">
    <property type="entry name" value="CYSTEINE DESULFURASE"/>
    <property type="match status" value="1"/>
</dbReference>
<name>A0ABV7W4Y9_9BURK</name>
<dbReference type="PIRSF" id="PIRSF005572">
    <property type="entry name" value="NifS"/>
    <property type="match status" value="1"/>
</dbReference>
<dbReference type="InterPro" id="IPR015421">
    <property type="entry name" value="PyrdxlP-dep_Trfase_major"/>
</dbReference>
<dbReference type="RefSeq" id="WP_382173156.1">
    <property type="nucleotide sequence ID" value="NZ_JBHRXX010000003.1"/>
</dbReference>
<evidence type="ECO:0000313" key="10">
    <source>
        <dbReference type="EMBL" id="MFC3683746.1"/>
    </source>
</evidence>
<keyword evidence="6" id="KW-0408">Iron</keyword>
<evidence type="ECO:0000259" key="9">
    <source>
        <dbReference type="Pfam" id="PF00266"/>
    </source>
</evidence>
<dbReference type="InterPro" id="IPR000192">
    <property type="entry name" value="Aminotrans_V_dom"/>
</dbReference>
<evidence type="ECO:0000256" key="1">
    <source>
        <dbReference type="ARBA" id="ARBA00001933"/>
    </source>
</evidence>
<keyword evidence="5" id="KW-0663">Pyridoxal phosphate</keyword>
<accession>A0ABV7W4Y9</accession>
<dbReference type="InterPro" id="IPR015422">
    <property type="entry name" value="PyrdxlP-dep_Trfase_small"/>
</dbReference>
<evidence type="ECO:0000313" key="11">
    <source>
        <dbReference type="Proteomes" id="UP001595729"/>
    </source>
</evidence>
<dbReference type="Pfam" id="PF00266">
    <property type="entry name" value="Aminotran_5"/>
    <property type="match status" value="1"/>
</dbReference>
<keyword evidence="3" id="KW-0808">Transferase</keyword>
<dbReference type="PANTHER" id="PTHR11601">
    <property type="entry name" value="CYSTEINE DESULFURYLASE FAMILY MEMBER"/>
    <property type="match status" value="1"/>
</dbReference>
<dbReference type="Gene3D" id="1.10.260.50">
    <property type="match status" value="1"/>
</dbReference>
<evidence type="ECO:0000256" key="3">
    <source>
        <dbReference type="ARBA" id="ARBA00022679"/>
    </source>
</evidence>
<keyword evidence="11" id="KW-1185">Reference proteome</keyword>
<dbReference type="InterPro" id="IPR015424">
    <property type="entry name" value="PyrdxlP-dep_Trfase"/>
</dbReference>
<sequence length="384" mass="39585">MIYLDHHATTPPSQAVIDAMAAVMAGTWANASSKHGPGQAASRVLAGARSVVAQALGCKPAEVVFTSGATEANHLAVRGLLAAAPEGRRRVLFSAVEHAGHLKLARELMNAGVPVDFIPVRPDGALDLDAATRLIRDDVALVSLMAANNETGALMPVPEVAALAAAAGARLHVDATQWIGKRPFRFTDFGADAVSFSAHKFNGPKGVGALLLRQGVAIRPTVPGPQERGRRGGTENLPAIAGLATALYALGTPADLDAEAARQAALRDRLEGALMAALPELRIWCAGVPRLPGVSFLRVGRWEADVLLQRLERLGFAASSGAACSSSGNAPSHVLTAMGVPEDEALGAVRLSLGRTTTDADIDALIAALPTLRSLLPAAEAVAA</sequence>